<dbReference type="InterPro" id="IPR045116">
    <property type="entry name" value="Clp1/Grc3"/>
</dbReference>
<comment type="similarity">
    <text evidence="2">Belongs to the Clp1 family. NOL9/GRC3 subfamily.</text>
</comment>
<proteinExistence type="inferred from homology"/>
<feature type="compositionally biased region" description="Polar residues" evidence="9">
    <location>
        <begin position="45"/>
        <end position="59"/>
    </location>
</feature>
<dbReference type="InterPro" id="IPR032319">
    <property type="entry name" value="CLP1_P"/>
</dbReference>
<keyword evidence="5" id="KW-0808">Transferase</keyword>
<evidence type="ECO:0000313" key="12">
    <source>
        <dbReference type="Proteomes" id="UP000799640"/>
    </source>
</evidence>
<dbReference type="EMBL" id="ML996696">
    <property type="protein sequence ID" value="KAF2399740.1"/>
    <property type="molecule type" value="Genomic_DNA"/>
</dbReference>
<evidence type="ECO:0000256" key="8">
    <source>
        <dbReference type="ARBA" id="ARBA00022840"/>
    </source>
</evidence>
<evidence type="ECO:0000256" key="5">
    <source>
        <dbReference type="ARBA" id="ARBA00022679"/>
    </source>
</evidence>
<dbReference type="PANTHER" id="PTHR12755">
    <property type="entry name" value="CLEAVAGE/POLYADENYLATION FACTOR IA SUBUNIT CLP1P"/>
    <property type="match status" value="1"/>
</dbReference>
<evidence type="ECO:0000256" key="4">
    <source>
        <dbReference type="ARBA" id="ARBA00019824"/>
    </source>
</evidence>
<comment type="function">
    <text evidence="1">Polynucleotide 5'-kinase involved in rRNA processing.</text>
</comment>
<organism evidence="11 12">
    <name type="scientific">Trichodelitschia bisporula</name>
    <dbReference type="NCBI Taxonomy" id="703511"/>
    <lineage>
        <taxon>Eukaryota</taxon>
        <taxon>Fungi</taxon>
        <taxon>Dikarya</taxon>
        <taxon>Ascomycota</taxon>
        <taxon>Pezizomycotina</taxon>
        <taxon>Dothideomycetes</taxon>
        <taxon>Dothideomycetes incertae sedis</taxon>
        <taxon>Phaeotrichales</taxon>
        <taxon>Phaeotrichaceae</taxon>
        <taxon>Trichodelitschia</taxon>
    </lineage>
</organism>
<dbReference type="OrthoDB" id="4054781at2759"/>
<evidence type="ECO:0000256" key="6">
    <source>
        <dbReference type="ARBA" id="ARBA00022741"/>
    </source>
</evidence>
<dbReference type="Pfam" id="PF16575">
    <property type="entry name" value="CLP1_P"/>
    <property type="match status" value="1"/>
</dbReference>
<dbReference type="GO" id="GO:0051731">
    <property type="term" value="F:polynucleotide 5'-hydroxyl-kinase activity"/>
    <property type="evidence" value="ECO:0007669"/>
    <property type="project" value="InterPro"/>
</dbReference>
<keyword evidence="12" id="KW-1185">Reference proteome</keyword>
<evidence type="ECO:0000256" key="3">
    <source>
        <dbReference type="ARBA" id="ARBA00018706"/>
    </source>
</evidence>
<sequence length="713" mass="78516">MSAVEMKRKRKAAEVPSRTEQPLSAFAAAKSRRRDDGENIGSAGSPDQSTPAIQNNGMQNGPKKSKTTRQPPPRPQSPPQLSAREVLERARTAMEQSVVSGSVPAGVPQEPVDFWDPSAEYQSDSPMVSETDDPADEAELDEPVVQKNLVLSSWKETPGAILKKGASCERLRLNCTQTLAIVGQYELEVESGIVTLQGALLTVKSGRKRVVAPSICPIPVIKCISSGGAVIHIEIPGRIEESLPTLGRVSPLFAPLWATREDDSLISYKKLANSADDPLERNLFPLEIPAKWQLPINTLVESMVRSESVVQICGPANCGKSTFTRLLSNSYLTVSRTKSGPRTIAILDLDPSKQEFAPPGQISLVLLREPVLCPHFAHPSTSSKALQVVRAHAIGLRGYRESQTHFLDAVKDLINHHSVLSQEAARYSEAIPLVARCPTWYQGFASELNEELTKALNPSVVVCLAQGQTKAAMDIMKSTKDKRVELLPPQPFQTHRPPRPAAEMREMQLISYFHAKPAEVLQWDAVPLTRQRPLVVSWGDQWNLTKHDIAGVFIFGEVPPKHHRMMEKLLNGSLVSIIVVTCDGALSGRRVVCDDIPYFLDDSEGYATPLDPKMSRVIGLALVRGIDNHAKQLHLVTPIPGHVLRDIPPGHIVLGFGALECPGWAYTEDVHYHEWARSHGHGTPSMEEAPWVEVAREEEGAPMMQVWKARRFQ</sequence>
<dbReference type="GO" id="GO:0005524">
    <property type="term" value="F:ATP binding"/>
    <property type="evidence" value="ECO:0007669"/>
    <property type="project" value="UniProtKB-KW"/>
</dbReference>
<dbReference type="PANTHER" id="PTHR12755:SF3">
    <property type="entry name" value="POLYNUCLEOTIDE 5'-HYDROXYL-KINASE NOL9"/>
    <property type="match status" value="1"/>
</dbReference>
<evidence type="ECO:0000256" key="9">
    <source>
        <dbReference type="SAM" id="MobiDB-lite"/>
    </source>
</evidence>
<dbReference type="AlphaFoldDB" id="A0A6G1HUP2"/>
<reference evidence="11" key="1">
    <citation type="journal article" date="2020" name="Stud. Mycol.">
        <title>101 Dothideomycetes genomes: a test case for predicting lifestyles and emergence of pathogens.</title>
        <authorList>
            <person name="Haridas S."/>
            <person name="Albert R."/>
            <person name="Binder M."/>
            <person name="Bloem J."/>
            <person name="Labutti K."/>
            <person name="Salamov A."/>
            <person name="Andreopoulos B."/>
            <person name="Baker S."/>
            <person name="Barry K."/>
            <person name="Bills G."/>
            <person name="Bluhm B."/>
            <person name="Cannon C."/>
            <person name="Castanera R."/>
            <person name="Culley D."/>
            <person name="Daum C."/>
            <person name="Ezra D."/>
            <person name="Gonzalez J."/>
            <person name="Henrissat B."/>
            <person name="Kuo A."/>
            <person name="Liang C."/>
            <person name="Lipzen A."/>
            <person name="Lutzoni F."/>
            <person name="Magnuson J."/>
            <person name="Mondo S."/>
            <person name="Nolan M."/>
            <person name="Ohm R."/>
            <person name="Pangilinan J."/>
            <person name="Park H.-J."/>
            <person name="Ramirez L."/>
            <person name="Alfaro M."/>
            <person name="Sun H."/>
            <person name="Tritt A."/>
            <person name="Yoshinaga Y."/>
            <person name="Zwiers L.-H."/>
            <person name="Turgeon B."/>
            <person name="Goodwin S."/>
            <person name="Spatafora J."/>
            <person name="Crous P."/>
            <person name="Grigoriev I."/>
        </authorList>
    </citation>
    <scope>NUCLEOTIDE SEQUENCE</scope>
    <source>
        <strain evidence="11">CBS 262.69</strain>
    </source>
</reference>
<keyword evidence="6" id="KW-0547">Nucleotide-binding</keyword>
<gene>
    <name evidence="11" type="ORF">EJ06DRAFT_549225</name>
</gene>
<keyword evidence="8" id="KW-0067">ATP-binding</keyword>
<evidence type="ECO:0000313" key="11">
    <source>
        <dbReference type="EMBL" id="KAF2399740.1"/>
    </source>
</evidence>
<dbReference type="SUPFAM" id="SSF52540">
    <property type="entry name" value="P-loop containing nucleoside triphosphate hydrolases"/>
    <property type="match status" value="1"/>
</dbReference>
<feature type="compositionally biased region" description="Low complexity" evidence="9">
    <location>
        <begin position="97"/>
        <end position="108"/>
    </location>
</feature>
<dbReference type="InterPro" id="IPR027417">
    <property type="entry name" value="P-loop_NTPase"/>
</dbReference>
<evidence type="ECO:0000256" key="1">
    <source>
        <dbReference type="ARBA" id="ARBA00003798"/>
    </source>
</evidence>
<evidence type="ECO:0000256" key="7">
    <source>
        <dbReference type="ARBA" id="ARBA00022777"/>
    </source>
</evidence>
<dbReference type="GO" id="GO:0005634">
    <property type="term" value="C:nucleus"/>
    <property type="evidence" value="ECO:0007669"/>
    <property type="project" value="TreeGrafter"/>
</dbReference>
<dbReference type="GO" id="GO:0000448">
    <property type="term" value="P:cleavage in ITS2 between 5.8S rRNA and LSU-rRNA of tricistronic rRNA transcript (SSU-rRNA, 5.8S rRNA, LSU-rRNA)"/>
    <property type="evidence" value="ECO:0007669"/>
    <property type="project" value="TreeGrafter"/>
</dbReference>
<feature type="region of interest" description="Disordered" evidence="9">
    <location>
        <begin position="1"/>
        <end position="109"/>
    </location>
</feature>
<keyword evidence="7" id="KW-0418">Kinase</keyword>
<protein>
    <recommendedName>
        <fullName evidence="4">Polynucleotide 5'-hydroxyl-kinase GRC3</fullName>
    </recommendedName>
    <alternativeName>
        <fullName evidence="3">Polynucleotide 5'-hydroxyl-kinase grc3</fullName>
    </alternativeName>
</protein>
<evidence type="ECO:0000259" key="10">
    <source>
        <dbReference type="Pfam" id="PF16575"/>
    </source>
</evidence>
<accession>A0A6G1HUP2</accession>
<evidence type="ECO:0000256" key="2">
    <source>
        <dbReference type="ARBA" id="ARBA00011003"/>
    </source>
</evidence>
<feature type="domain" description="Clp1 P-loop" evidence="10">
    <location>
        <begin position="314"/>
        <end position="514"/>
    </location>
</feature>
<name>A0A6G1HUP2_9PEZI</name>
<dbReference type="Gene3D" id="3.40.50.300">
    <property type="entry name" value="P-loop containing nucleotide triphosphate hydrolases"/>
    <property type="match status" value="1"/>
</dbReference>
<dbReference type="Proteomes" id="UP000799640">
    <property type="component" value="Unassembled WGS sequence"/>
</dbReference>